<protein>
    <recommendedName>
        <fullName evidence="1">DUF7745 domain-containing protein</fullName>
    </recommendedName>
</protein>
<dbReference type="Gramene" id="Psat02G0531000-T1">
    <property type="protein sequence ID" value="KAI5439898.1"/>
    <property type="gene ID" value="KIW84_025310"/>
</dbReference>
<gene>
    <name evidence="2" type="ORF">KIW84_025310</name>
</gene>
<comment type="caution">
    <text evidence="2">The sequence shown here is derived from an EMBL/GenBank/DDBJ whole genome shotgun (WGS) entry which is preliminary data.</text>
</comment>
<keyword evidence="3" id="KW-1185">Reference proteome</keyword>
<dbReference type="Pfam" id="PF24924">
    <property type="entry name" value="DUF7745"/>
    <property type="match status" value="1"/>
</dbReference>
<reference evidence="2 3" key="1">
    <citation type="journal article" date="2022" name="Nat. Genet.">
        <title>Improved pea reference genome and pan-genome highlight genomic features and evolutionary characteristics.</title>
        <authorList>
            <person name="Yang T."/>
            <person name="Liu R."/>
            <person name="Luo Y."/>
            <person name="Hu S."/>
            <person name="Wang D."/>
            <person name="Wang C."/>
            <person name="Pandey M.K."/>
            <person name="Ge S."/>
            <person name="Xu Q."/>
            <person name="Li N."/>
            <person name="Li G."/>
            <person name="Huang Y."/>
            <person name="Saxena R.K."/>
            <person name="Ji Y."/>
            <person name="Li M."/>
            <person name="Yan X."/>
            <person name="He Y."/>
            <person name="Liu Y."/>
            <person name="Wang X."/>
            <person name="Xiang C."/>
            <person name="Varshney R.K."/>
            <person name="Ding H."/>
            <person name="Gao S."/>
            <person name="Zong X."/>
        </authorList>
    </citation>
    <scope>NUCLEOTIDE SEQUENCE [LARGE SCALE GENOMIC DNA]</scope>
    <source>
        <strain evidence="2 3">cv. Zhongwan 6</strain>
    </source>
</reference>
<dbReference type="EMBL" id="JAMSHJ010000002">
    <property type="protein sequence ID" value="KAI5439898.1"/>
    <property type="molecule type" value="Genomic_DNA"/>
</dbReference>
<dbReference type="Proteomes" id="UP001058974">
    <property type="component" value="Chromosome 2"/>
</dbReference>
<accession>A0A9D5BAJ8</accession>
<proteinExistence type="predicted"/>
<evidence type="ECO:0000313" key="2">
    <source>
        <dbReference type="EMBL" id="KAI5439898.1"/>
    </source>
</evidence>
<evidence type="ECO:0000313" key="3">
    <source>
        <dbReference type="Proteomes" id="UP001058974"/>
    </source>
</evidence>
<organism evidence="2 3">
    <name type="scientific">Pisum sativum</name>
    <name type="common">Garden pea</name>
    <name type="synonym">Lathyrus oleraceus</name>
    <dbReference type="NCBI Taxonomy" id="3888"/>
    <lineage>
        <taxon>Eukaryota</taxon>
        <taxon>Viridiplantae</taxon>
        <taxon>Streptophyta</taxon>
        <taxon>Embryophyta</taxon>
        <taxon>Tracheophyta</taxon>
        <taxon>Spermatophyta</taxon>
        <taxon>Magnoliopsida</taxon>
        <taxon>eudicotyledons</taxon>
        <taxon>Gunneridae</taxon>
        <taxon>Pentapetalae</taxon>
        <taxon>rosids</taxon>
        <taxon>fabids</taxon>
        <taxon>Fabales</taxon>
        <taxon>Fabaceae</taxon>
        <taxon>Papilionoideae</taxon>
        <taxon>50 kb inversion clade</taxon>
        <taxon>NPAAA clade</taxon>
        <taxon>Hologalegina</taxon>
        <taxon>IRL clade</taxon>
        <taxon>Fabeae</taxon>
        <taxon>Lathyrus</taxon>
    </lineage>
</organism>
<dbReference type="PANTHER" id="PTHR48154:SF1">
    <property type="entry name" value="PROTEIN, PUTATIVE-RELATED"/>
    <property type="match status" value="1"/>
</dbReference>
<name>A0A9D5BAJ8_PEA</name>
<dbReference type="InterPro" id="IPR056647">
    <property type="entry name" value="DUF7745"/>
</dbReference>
<evidence type="ECO:0000259" key="1">
    <source>
        <dbReference type="Pfam" id="PF24924"/>
    </source>
</evidence>
<dbReference type="PANTHER" id="PTHR48154">
    <property type="entry name" value="PROTEIN, PUTATIVE-RELATED"/>
    <property type="match status" value="1"/>
</dbReference>
<feature type="domain" description="DUF7745" evidence="1">
    <location>
        <begin position="54"/>
        <end position="173"/>
    </location>
</feature>
<sequence length="179" mass="20402">MLEEFGLYLDLHKDRKGHYMGMGKKVKPKELAVTLGISTEDLLPHYNKEGDIQVFFLNVFDFVDAAAISVFWVVKNQEVDSAPALLANVYYTLSVCHDKEIGSLLSCILLLYQWFVSHLYKDIYMVGTKGNHAWAQKLRSLNEKAILWYPKKINAKPIIINCGSFPNVTLHGKNPRKVT</sequence>
<dbReference type="AlphaFoldDB" id="A0A9D5BAJ8"/>